<dbReference type="PANTHER" id="PTHR39477">
    <property type="entry name" value="CHROMOSOME 8, WHOLE GENOME SHOTGUN SEQUENCE"/>
    <property type="match status" value="1"/>
</dbReference>
<dbReference type="PANTHER" id="PTHR39477:SF1">
    <property type="entry name" value="BETA-FLANKING PROTEIN"/>
    <property type="match status" value="1"/>
</dbReference>
<dbReference type="GeneID" id="63919349"/>
<dbReference type="RefSeq" id="XP_040882221.1">
    <property type="nucleotide sequence ID" value="XM_041025976.1"/>
</dbReference>
<feature type="compositionally biased region" description="Gly residues" evidence="1">
    <location>
        <begin position="68"/>
        <end position="77"/>
    </location>
</feature>
<feature type="region of interest" description="Disordered" evidence="1">
    <location>
        <begin position="21"/>
        <end position="77"/>
    </location>
</feature>
<dbReference type="InterPro" id="IPR056138">
    <property type="entry name" value="DUF7721"/>
</dbReference>
<feature type="compositionally biased region" description="Gly residues" evidence="1">
    <location>
        <begin position="24"/>
        <end position="39"/>
    </location>
</feature>
<dbReference type="AlphaFoldDB" id="A0A074VXI3"/>
<feature type="compositionally biased region" description="Basic and acidic residues" evidence="1">
    <location>
        <begin position="57"/>
        <end position="67"/>
    </location>
</feature>
<organism evidence="3 4">
    <name type="scientific">Aureobasidium melanogenum (strain CBS 110374)</name>
    <name type="common">Aureobasidium pullulans var. melanogenum</name>
    <dbReference type="NCBI Taxonomy" id="1043003"/>
    <lineage>
        <taxon>Eukaryota</taxon>
        <taxon>Fungi</taxon>
        <taxon>Dikarya</taxon>
        <taxon>Ascomycota</taxon>
        <taxon>Pezizomycotina</taxon>
        <taxon>Dothideomycetes</taxon>
        <taxon>Dothideomycetidae</taxon>
        <taxon>Dothideales</taxon>
        <taxon>Saccotheciaceae</taxon>
        <taxon>Aureobasidium</taxon>
    </lineage>
</organism>
<accession>A0A074VXI3</accession>
<name>A0A074VXI3_AURM1</name>
<dbReference type="Pfam" id="PF24845">
    <property type="entry name" value="DUF7721"/>
    <property type="match status" value="1"/>
</dbReference>
<proteinExistence type="predicted"/>
<dbReference type="Proteomes" id="UP000030672">
    <property type="component" value="Unassembled WGS sequence"/>
</dbReference>
<evidence type="ECO:0000313" key="3">
    <source>
        <dbReference type="EMBL" id="KEQ65198.1"/>
    </source>
</evidence>
<evidence type="ECO:0000313" key="4">
    <source>
        <dbReference type="Proteomes" id="UP000030672"/>
    </source>
</evidence>
<protein>
    <recommendedName>
        <fullName evidence="2">DUF7721 domain-containing protein</fullName>
    </recommendedName>
</protein>
<dbReference type="HOGENOM" id="CLU_063290_0_1_1"/>
<keyword evidence="4" id="KW-1185">Reference proteome</keyword>
<feature type="region of interest" description="Disordered" evidence="1">
    <location>
        <begin position="94"/>
        <end position="130"/>
    </location>
</feature>
<evidence type="ECO:0000256" key="1">
    <source>
        <dbReference type="SAM" id="MobiDB-lite"/>
    </source>
</evidence>
<dbReference type="EMBL" id="KL584827">
    <property type="protein sequence ID" value="KEQ65198.1"/>
    <property type="molecule type" value="Genomic_DNA"/>
</dbReference>
<reference evidence="3 4" key="1">
    <citation type="journal article" date="2014" name="BMC Genomics">
        <title>Genome sequencing of four Aureobasidium pullulans varieties: biotechnological potential, stress tolerance, and description of new species.</title>
        <authorList>
            <person name="Gostin Ar C."/>
            <person name="Ohm R.A."/>
            <person name="Kogej T."/>
            <person name="Sonjak S."/>
            <person name="Turk M."/>
            <person name="Zajc J."/>
            <person name="Zalar P."/>
            <person name="Grube M."/>
            <person name="Sun H."/>
            <person name="Han J."/>
            <person name="Sharma A."/>
            <person name="Chiniquy J."/>
            <person name="Ngan C.Y."/>
            <person name="Lipzen A."/>
            <person name="Barry K."/>
            <person name="Grigoriev I.V."/>
            <person name="Gunde-Cimerman N."/>
        </authorList>
    </citation>
    <scope>NUCLEOTIDE SEQUENCE [LARGE SCALE GENOMIC DNA]</scope>
    <source>
        <strain evidence="3 4">CBS 110374</strain>
    </source>
</reference>
<sequence>MGNNLSPSRAIGLRLIVQLSSVSGPGGYGRGQEGYGGPGDRVSSDNPESRYGSGYNEGDRFNGRDNDGGYGRYGGGNDNEGRYGGGNGGYGGGNGGHGHSSGTSYGNVPGGSDDYSSAAHTAAQHAGDSGDSNMFSNALGMLSGHKAQQGDVDEDDAMRQHQQFYGGAGQPHPASSGSMGSAAAMQALKMFNQGGSSSGNGPQSQNDFIGLAMSQAAKLFDQQSSQGNVHQSASKQDAISSAAQMALKMYMKSQGGGGGSSASGLMGLMSKFM</sequence>
<feature type="domain" description="DUF7721" evidence="2">
    <location>
        <begin position="114"/>
        <end position="196"/>
    </location>
</feature>
<evidence type="ECO:0000259" key="2">
    <source>
        <dbReference type="Pfam" id="PF24845"/>
    </source>
</evidence>
<gene>
    <name evidence="3" type="ORF">M437DRAFT_73135</name>
</gene>